<dbReference type="InterPro" id="IPR019416">
    <property type="entry name" value="NCBP3"/>
</dbReference>
<dbReference type="AlphaFoldDB" id="A0A9P9W9P2"/>
<feature type="compositionally biased region" description="Basic and acidic residues" evidence="1">
    <location>
        <begin position="168"/>
        <end position="193"/>
    </location>
</feature>
<dbReference type="PANTHER" id="PTHR16291:SF0">
    <property type="entry name" value="NUCLEAR CAP-BINDING PROTEIN SUBUNIT 3"/>
    <property type="match status" value="1"/>
</dbReference>
<feature type="compositionally biased region" description="Basic and acidic residues" evidence="1">
    <location>
        <begin position="337"/>
        <end position="354"/>
    </location>
</feature>
<feature type="region of interest" description="Disordered" evidence="1">
    <location>
        <begin position="1"/>
        <end position="47"/>
    </location>
</feature>
<evidence type="ECO:0000313" key="2">
    <source>
        <dbReference type="EMBL" id="KAI1853447.1"/>
    </source>
</evidence>
<evidence type="ECO:0000313" key="3">
    <source>
        <dbReference type="Proteomes" id="UP000829685"/>
    </source>
</evidence>
<protein>
    <submittedName>
        <fullName evidence="2">Uncharacterized protein</fullName>
    </submittedName>
</protein>
<feature type="compositionally biased region" description="Basic and acidic residues" evidence="1">
    <location>
        <begin position="265"/>
        <end position="274"/>
    </location>
</feature>
<evidence type="ECO:0000256" key="1">
    <source>
        <dbReference type="SAM" id="MobiDB-lite"/>
    </source>
</evidence>
<dbReference type="GO" id="GO:0005634">
    <property type="term" value="C:nucleus"/>
    <property type="evidence" value="ECO:0007669"/>
    <property type="project" value="TreeGrafter"/>
</dbReference>
<dbReference type="Pfam" id="PF10309">
    <property type="entry name" value="NCBP3"/>
    <property type="match status" value="1"/>
</dbReference>
<feature type="compositionally biased region" description="Acidic residues" evidence="1">
    <location>
        <begin position="1"/>
        <end position="16"/>
    </location>
</feature>
<dbReference type="GO" id="GO:0003729">
    <property type="term" value="F:mRNA binding"/>
    <property type="evidence" value="ECO:0007669"/>
    <property type="project" value="InterPro"/>
</dbReference>
<sequence>MDAMDLDMDVDVDLVPDEPINAQPQDTPSPGEVVDAPPPDQPESTSLVPNKVHIRGLDQMNPNDIKAYAAEHYPNSAFERIEWIDDSSANLIYPSESVAQEALVGFSSVEIADVSLLPALELLPAKAFSQKPTVVLQVRVAVVADKKQPKAAERSRFYLLNPEFDPENRKRYRDRRDGGGDRRRRDGYSRMDEPVDEFDVNLYDDDTSASATRKGDSHPRPRRRRSFTPDYDSDDRRSRSYRSANRNKELFPGGTSGRGRSASPARDRDGDHGMGETPPSEGSAERNRRGGRAIKDRLTRPNRSKELFPDNAASSESNRLDDADELTKKFALPVFDGSHDEKPLPRGRRLEDRVSTPSGRLADRITDPSSSGFSIRGTAGQRSADQGFAIKGGAKTAKELFPDKLGPNTGKELFADKSDGRSRRRQKAGDLFD</sequence>
<comment type="caution">
    <text evidence="2">The sequence shown here is derived from an EMBL/GenBank/DDBJ whole genome shotgun (WGS) entry which is preliminary data.</text>
</comment>
<dbReference type="GO" id="GO:0000340">
    <property type="term" value="F:RNA 7-methylguanosine cap binding"/>
    <property type="evidence" value="ECO:0007669"/>
    <property type="project" value="InterPro"/>
</dbReference>
<proteinExistence type="predicted"/>
<feature type="region of interest" description="Disordered" evidence="1">
    <location>
        <begin position="168"/>
        <end position="433"/>
    </location>
</feature>
<dbReference type="Proteomes" id="UP000829685">
    <property type="component" value="Unassembled WGS sequence"/>
</dbReference>
<reference evidence="2" key="1">
    <citation type="submission" date="2021-03" db="EMBL/GenBank/DDBJ databases">
        <title>Revisited historic fungal species revealed as producer of novel bioactive compounds through whole genome sequencing and comparative genomics.</title>
        <authorList>
            <person name="Vignolle G.A."/>
            <person name="Hochenegger N."/>
            <person name="Mach R.L."/>
            <person name="Mach-Aigner A.R."/>
            <person name="Javad Rahimi M."/>
            <person name="Salim K.A."/>
            <person name="Chan C.M."/>
            <person name="Lim L.B.L."/>
            <person name="Cai F."/>
            <person name="Druzhinina I.S."/>
            <person name="U'Ren J.M."/>
            <person name="Derntl C."/>
        </authorList>
    </citation>
    <scope>NUCLEOTIDE SEQUENCE</scope>
    <source>
        <strain evidence="2">TUCIM 5799</strain>
    </source>
</reference>
<feature type="compositionally biased region" description="Basic and acidic residues" evidence="1">
    <location>
        <begin position="413"/>
        <end position="433"/>
    </location>
</feature>
<feature type="compositionally biased region" description="Basic and acidic residues" evidence="1">
    <location>
        <begin position="318"/>
        <end position="328"/>
    </location>
</feature>
<dbReference type="PANTHER" id="PTHR16291">
    <property type="entry name" value="NUCLEAR CAP-BINDING PROTEIN SUBUNIT 3"/>
    <property type="match status" value="1"/>
</dbReference>
<dbReference type="EMBL" id="JAFIMR010000057">
    <property type="protein sequence ID" value="KAI1853447.1"/>
    <property type="molecule type" value="Genomic_DNA"/>
</dbReference>
<name>A0A9P9W9P2_9PEZI</name>
<feature type="compositionally biased region" description="Basic and acidic residues" evidence="1">
    <location>
        <begin position="283"/>
        <end position="308"/>
    </location>
</feature>
<organism evidence="2 3">
    <name type="scientific">Neoarthrinium moseri</name>
    <dbReference type="NCBI Taxonomy" id="1658444"/>
    <lineage>
        <taxon>Eukaryota</taxon>
        <taxon>Fungi</taxon>
        <taxon>Dikarya</taxon>
        <taxon>Ascomycota</taxon>
        <taxon>Pezizomycotina</taxon>
        <taxon>Sordariomycetes</taxon>
        <taxon>Xylariomycetidae</taxon>
        <taxon>Amphisphaeriales</taxon>
        <taxon>Apiosporaceae</taxon>
        <taxon>Neoarthrinium</taxon>
    </lineage>
</organism>
<gene>
    <name evidence="2" type="ORF">JX265_012738</name>
</gene>
<feature type="compositionally biased region" description="Acidic residues" evidence="1">
    <location>
        <begin position="194"/>
        <end position="207"/>
    </location>
</feature>
<accession>A0A9P9W9P2</accession>
<keyword evidence="3" id="KW-1185">Reference proteome</keyword>